<evidence type="ECO:0000313" key="3">
    <source>
        <dbReference type="Proteomes" id="UP000321612"/>
    </source>
</evidence>
<dbReference type="Proteomes" id="UP000321612">
    <property type="component" value="Unassembled WGS sequence"/>
</dbReference>
<reference evidence="3" key="1">
    <citation type="submission" date="2019-05" db="EMBL/GenBank/DDBJ databases">
        <title>Prevotella brunnea sp. nov., isolated from a wound of a patient.</title>
        <authorList>
            <person name="Buhl M."/>
        </authorList>
    </citation>
    <scope>NUCLEOTIDE SEQUENCE [LARGE SCALE GENOMIC DNA]</scope>
    <source>
        <strain evidence="3">A2672</strain>
    </source>
</reference>
<dbReference type="AlphaFoldDB" id="A0A5C8GFU7"/>
<dbReference type="EMBL" id="SDIK01000057">
    <property type="protein sequence ID" value="TXJ60815.1"/>
    <property type="molecule type" value="Genomic_DNA"/>
</dbReference>
<keyword evidence="1" id="KW-0472">Membrane</keyword>
<dbReference type="RefSeq" id="WP_130829284.1">
    <property type="nucleotide sequence ID" value="NZ_SDIK01000057.1"/>
</dbReference>
<feature type="transmembrane region" description="Helical" evidence="1">
    <location>
        <begin position="68"/>
        <end position="88"/>
    </location>
</feature>
<evidence type="ECO:0000313" key="2">
    <source>
        <dbReference type="EMBL" id="TXJ60815.1"/>
    </source>
</evidence>
<keyword evidence="1" id="KW-1133">Transmembrane helix</keyword>
<organism evidence="2 3">
    <name type="scientific">Prevotella brunnea</name>
    <dbReference type="NCBI Taxonomy" id="2508867"/>
    <lineage>
        <taxon>Bacteria</taxon>
        <taxon>Pseudomonadati</taxon>
        <taxon>Bacteroidota</taxon>
        <taxon>Bacteroidia</taxon>
        <taxon>Bacteroidales</taxon>
        <taxon>Prevotellaceae</taxon>
        <taxon>Prevotella</taxon>
    </lineage>
</organism>
<keyword evidence="1" id="KW-0812">Transmembrane</keyword>
<name>A0A5C8GFU7_9BACT</name>
<sequence>MRYQVTCSHCGGCFRINAMSGIELQSACPYCGKKLRIKVPATVEKSTYSFGANKHAQTDRHGKGYRGWILFLLVLMILFTGVFGWNFYQKQVEQKVMLVRQQHRDSLVQIMRDKAALALMSEKQEHQQRLTCAFLKSFYEKAVLTETNPYSYQHYLTEYCKNMIFGLETESSDADYETVWWGTFGTMAGVVDKKALLANLRVSHDEGEWYKVRLSQAGGTEFRRIKVLKERGKLLIDDVK</sequence>
<evidence type="ECO:0000256" key="1">
    <source>
        <dbReference type="SAM" id="Phobius"/>
    </source>
</evidence>
<dbReference type="OrthoDB" id="1082716at2"/>
<protein>
    <submittedName>
        <fullName evidence="2">Uncharacterized protein</fullName>
    </submittedName>
</protein>
<gene>
    <name evidence="2" type="ORF">ETF27_08100</name>
</gene>
<comment type="caution">
    <text evidence="2">The sequence shown here is derived from an EMBL/GenBank/DDBJ whole genome shotgun (WGS) entry which is preliminary data.</text>
</comment>
<dbReference type="Gene3D" id="3.10.450.50">
    <property type="match status" value="1"/>
</dbReference>
<accession>A0A5C8GFU7</accession>
<proteinExistence type="predicted"/>
<keyword evidence="3" id="KW-1185">Reference proteome</keyword>